<reference evidence="9" key="1">
    <citation type="thesis" date="2020" institute="ProQuest LLC" country="789 East Eisenhower Parkway, Ann Arbor, MI, USA">
        <title>Comparative Genomics and Chromosome Evolution.</title>
        <authorList>
            <person name="Mudd A.B."/>
        </authorList>
    </citation>
    <scope>NUCLEOTIDE SEQUENCE</scope>
    <source>
        <strain evidence="9">HN-11 Male</strain>
        <tissue evidence="9">Kidney and liver</tissue>
    </source>
</reference>
<organism evidence="9 10">
    <name type="scientific">Eleutherodactylus coqui</name>
    <name type="common">Puerto Rican coqui</name>
    <dbReference type="NCBI Taxonomy" id="57060"/>
    <lineage>
        <taxon>Eukaryota</taxon>
        <taxon>Metazoa</taxon>
        <taxon>Chordata</taxon>
        <taxon>Craniata</taxon>
        <taxon>Vertebrata</taxon>
        <taxon>Euteleostomi</taxon>
        <taxon>Amphibia</taxon>
        <taxon>Batrachia</taxon>
        <taxon>Anura</taxon>
        <taxon>Neobatrachia</taxon>
        <taxon>Hyloidea</taxon>
        <taxon>Eleutherodactylidae</taxon>
        <taxon>Eleutherodactylinae</taxon>
        <taxon>Eleutherodactylus</taxon>
        <taxon>Eleutherodactylus</taxon>
    </lineage>
</organism>
<dbReference type="InterPro" id="IPR004450">
    <property type="entry name" value="Thr_synthase-like"/>
</dbReference>
<keyword evidence="4 6" id="KW-0663">Pyridoxal phosphate</keyword>
<accession>A0A8J6EI60</accession>
<dbReference type="InterPro" id="IPR001926">
    <property type="entry name" value="TrpB-like_PALP"/>
</dbReference>
<dbReference type="InterPro" id="IPR037158">
    <property type="entry name" value="Thr_synth_N_sf"/>
</dbReference>
<evidence type="ECO:0000256" key="1">
    <source>
        <dbReference type="ARBA" id="ARBA00001933"/>
    </source>
</evidence>
<dbReference type="FunFam" id="3.40.50.1100:FF:000047">
    <property type="entry name" value="Threonine synthase like 2"/>
    <property type="match status" value="1"/>
</dbReference>
<dbReference type="InterPro" id="IPR036052">
    <property type="entry name" value="TrpB-like_PALP_sf"/>
</dbReference>
<dbReference type="Pfam" id="PF24857">
    <property type="entry name" value="THR4_C"/>
    <property type="match status" value="1"/>
</dbReference>
<gene>
    <name evidence="9" type="ORF">GDO78_020202</name>
</gene>
<evidence type="ECO:0000256" key="6">
    <source>
        <dbReference type="PIRSR" id="PIRSR604450-51"/>
    </source>
</evidence>
<dbReference type="InterPro" id="IPR051166">
    <property type="entry name" value="Threonine_Synthase"/>
</dbReference>
<feature type="modified residue" description="N6-(pyridoxal phosphate)lysine" evidence="6">
    <location>
        <position position="83"/>
    </location>
</feature>
<dbReference type="SUPFAM" id="SSF53686">
    <property type="entry name" value="Tryptophan synthase beta subunit-like PLP-dependent enzymes"/>
    <property type="match status" value="1"/>
</dbReference>
<dbReference type="OrthoDB" id="5203861at2759"/>
<dbReference type="Gene3D" id="3.90.1380.10">
    <property type="entry name" value="Threonine synthase, N-terminal domain"/>
    <property type="match status" value="1"/>
</dbReference>
<dbReference type="EMBL" id="WNTK01000486">
    <property type="protein sequence ID" value="KAG9469573.1"/>
    <property type="molecule type" value="Genomic_DNA"/>
</dbReference>
<evidence type="ECO:0000259" key="8">
    <source>
        <dbReference type="Pfam" id="PF14821"/>
    </source>
</evidence>
<keyword evidence="5" id="KW-0456">Lyase</keyword>
<dbReference type="NCBIfam" id="TIGR00260">
    <property type="entry name" value="thrC"/>
    <property type="match status" value="1"/>
</dbReference>
<dbReference type="Proteomes" id="UP000770717">
    <property type="component" value="Unassembled WGS sequence"/>
</dbReference>
<dbReference type="GO" id="GO:0046360">
    <property type="term" value="P:2-oxobutyrate biosynthetic process"/>
    <property type="evidence" value="ECO:0007669"/>
    <property type="project" value="TreeGrafter"/>
</dbReference>
<evidence type="ECO:0000256" key="5">
    <source>
        <dbReference type="ARBA" id="ARBA00023239"/>
    </source>
</evidence>
<proteinExistence type="inferred from homology"/>
<dbReference type="Pfam" id="PF14821">
    <property type="entry name" value="Thr_synth_N"/>
    <property type="match status" value="1"/>
</dbReference>
<feature type="domain" description="Threonine synthase N-terminal" evidence="8">
    <location>
        <begin position="1"/>
        <end position="50"/>
    </location>
</feature>
<dbReference type="AlphaFoldDB" id="A0A8J6EI60"/>
<dbReference type="PANTHER" id="PTHR42690:SF1">
    <property type="entry name" value="THREONINE SYNTHASE-LIKE 2"/>
    <property type="match status" value="1"/>
</dbReference>
<comment type="cofactor">
    <cofactor evidence="1 6">
        <name>pyridoxal 5'-phosphate</name>
        <dbReference type="ChEBI" id="CHEBI:597326"/>
    </cofactor>
</comment>
<dbReference type="PANTHER" id="PTHR42690">
    <property type="entry name" value="THREONINE SYNTHASE FAMILY MEMBER"/>
    <property type="match status" value="1"/>
</dbReference>
<dbReference type="InterPro" id="IPR029144">
    <property type="entry name" value="Thr_synth_N"/>
</dbReference>
<evidence type="ECO:0000256" key="3">
    <source>
        <dbReference type="ARBA" id="ARBA00021942"/>
    </source>
</evidence>
<evidence type="ECO:0000313" key="9">
    <source>
        <dbReference type="EMBL" id="KAG9469573.1"/>
    </source>
</evidence>
<comment type="caution">
    <text evidence="9">The sequence shown here is derived from an EMBL/GenBank/DDBJ whole genome shotgun (WGS) entry which is preliminary data.</text>
</comment>
<dbReference type="Gene3D" id="3.40.50.1100">
    <property type="match status" value="2"/>
</dbReference>
<evidence type="ECO:0000256" key="2">
    <source>
        <dbReference type="ARBA" id="ARBA00005517"/>
    </source>
</evidence>
<evidence type="ECO:0000256" key="4">
    <source>
        <dbReference type="ARBA" id="ARBA00022898"/>
    </source>
</evidence>
<dbReference type="Pfam" id="PF00291">
    <property type="entry name" value="PALP"/>
    <property type="match status" value="1"/>
</dbReference>
<keyword evidence="10" id="KW-1185">Reference proteome</keyword>
<evidence type="ECO:0000259" key="7">
    <source>
        <dbReference type="Pfam" id="PF00291"/>
    </source>
</evidence>
<dbReference type="CDD" id="cd01560">
    <property type="entry name" value="Thr-synth_2"/>
    <property type="match status" value="1"/>
</dbReference>
<name>A0A8J6EI60_ELECQ</name>
<feature type="domain" description="Tryptophan synthase beta chain-like PALP" evidence="7">
    <location>
        <begin position="75"/>
        <end position="294"/>
    </location>
</feature>
<dbReference type="GO" id="GO:0030170">
    <property type="term" value="F:pyridoxal phosphate binding"/>
    <property type="evidence" value="ECO:0007669"/>
    <property type="project" value="TreeGrafter"/>
</dbReference>
<protein>
    <recommendedName>
        <fullName evidence="3">Threonine synthase-like 2</fullName>
    </recommendedName>
</protein>
<evidence type="ECO:0000313" key="10">
    <source>
        <dbReference type="Proteomes" id="UP000770717"/>
    </source>
</evidence>
<comment type="similarity">
    <text evidence="2">Belongs to the threonine synthase family.</text>
</comment>
<dbReference type="GO" id="GO:0009071">
    <property type="term" value="P:serine family amino acid catabolic process"/>
    <property type="evidence" value="ECO:0007669"/>
    <property type="project" value="TreeGrafter"/>
</dbReference>
<dbReference type="GO" id="GO:0016829">
    <property type="term" value="F:lyase activity"/>
    <property type="evidence" value="ECO:0007669"/>
    <property type="project" value="UniProtKB-KW"/>
</dbReference>
<sequence>MPEHIPKLNMETLTRWRSLSYKELVKAVCSIFIPTETIPRNELNGLVDEALRNFRHKDVVPMSRLKSGLNILEMWHGATHAFKDLAMSCVGQFLDYFLKKNNRHVNILVGTSGDTGSAAIESVRGNPNIDIIVLLPHGRCTAIQERQMTTVMEDNVHVFAVDGTSDELDEPIKKLFRDSEFVKKHNLMSTNSVNWVRVMVQIAHFFFGYFQCVPPQANDVLPSVEIVVPTGGAGNITAGCITQKMGLPIQLVAGVNSNDIIHRTVQHGDFSLGNTERTLASAMDIQEPYNMERILWLAADCDSAKVKEMMDEFNNRKRLKLPLELQRRLLGMMKSCSVTDDNIIQTIRRCWEENQYLLCPHSAVATFYHYQQFDSNQNLPRCCLAPASAAKFQDVILRAGLVPAIPPEIEALMKKETRSVFLGKDDDWEKILREKIEAIGRKRM</sequence>